<protein>
    <submittedName>
        <fullName evidence="2">Uncharacterized protein</fullName>
    </submittedName>
</protein>
<sequence>MSTAAASMVGFWVCRWGLPLHPFSSDNDAAAIDANKKYPIAQGTRLNALQLSKASCHVGSGALRRHQSRPPHSRHGVAAQWRSH</sequence>
<evidence type="ECO:0000313" key="2">
    <source>
        <dbReference type="EMBL" id="OAG02301.1"/>
    </source>
</evidence>
<reference evidence="2 3" key="1">
    <citation type="submission" date="2016-05" db="EMBL/GenBank/DDBJ databases">
        <title>Comparative analysis of secretome profiles of manganese(II)-oxidizing ascomycete fungi.</title>
        <authorList>
            <consortium name="DOE Joint Genome Institute"/>
            <person name="Zeiner C.A."/>
            <person name="Purvine S.O."/>
            <person name="Zink E.M."/>
            <person name="Wu S."/>
            <person name="Pasa-Tolic L."/>
            <person name="Chaput D.L."/>
            <person name="Haridas S."/>
            <person name="Grigoriev I.V."/>
            <person name="Santelli C.M."/>
            <person name="Hansel C.M."/>
        </authorList>
    </citation>
    <scope>NUCLEOTIDE SEQUENCE [LARGE SCALE GENOMIC DNA]</scope>
    <source>
        <strain evidence="2 3">AP3s5-JAC2a</strain>
    </source>
</reference>
<evidence type="ECO:0000256" key="1">
    <source>
        <dbReference type="SAM" id="MobiDB-lite"/>
    </source>
</evidence>
<dbReference type="Proteomes" id="UP000077069">
    <property type="component" value="Unassembled WGS sequence"/>
</dbReference>
<feature type="region of interest" description="Disordered" evidence="1">
    <location>
        <begin position="60"/>
        <end position="84"/>
    </location>
</feature>
<proteinExistence type="predicted"/>
<dbReference type="AlphaFoldDB" id="A0A177C569"/>
<name>A0A177C569_9PLEO</name>
<keyword evidence="3" id="KW-1185">Reference proteome</keyword>
<accession>A0A177C569</accession>
<dbReference type="EMBL" id="KV441556">
    <property type="protein sequence ID" value="OAG02301.1"/>
    <property type="molecule type" value="Genomic_DNA"/>
</dbReference>
<dbReference type="RefSeq" id="XP_018032666.1">
    <property type="nucleotide sequence ID" value="XM_018179169.1"/>
</dbReference>
<evidence type="ECO:0000313" key="3">
    <source>
        <dbReference type="Proteomes" id="UP000077069"/>
    </source>
</evidence>
<gene>
    <name evidence="2" type="ORF">CC84DRAFT_1167371</name>
</gene>
<organism evidence="2 3">
    <name type="scientific">Paraphaeosphaeria sporulosa</name>
    <dbReference type="NCBI Taxonomy" id="1460663"/>
    <lineage>
        <taxon>Eukaryota</taxon>
        <taxon>Fungi</taxon>
        <taxon>Dikarya</taxon>
        <taxon>Ascomycota</taxon>
        <taxon>Pezizomycotina</taxon>
        <taxon>Dothideomycetes</taxon>
        <taxon>Pleosporomycetidae</taxon>
        <taxon>Pleosporales</taxon>
        <taxon>Massarineae</taxon>
        <taxon>Didymosphaeriaceae</taxon>
        <taxon>Paraphaeosphaeria</taxon>
    </lineage>
</organism>
<dbReference type="GeneID" id="28762655"/>
<feature type="compositionally biased region" description="Basic residues" evidence="1">
    <location>
        <begin position="63"/>
        <end position="75"/>
    </location>
</feature>
<dbReference type="InParanoid" id="A0A177C569"/>